<organism evidence="1 2">
    <name type="scientific">Nyssa sinensis</name>
    <dbReference type="NCBI Taxonomy" id="561372"/>
    <lineage>
        <taxon>Eukaryota</taxon>
        <taxon>Viridiplantae</taxon>
        <taxon>Streptophyta</taxon>
        <taxon>Embryophyta</taxon>
        <taxon>Tracheophyta</taxon>
        <taxon>Spermatophyta</taxon>
        <taxon>Magnoliopsida</taxon>
        <taxon>eudicotyledons</taxon>
        <taxon>Gunneridae</taxon>
        <taxon>Pentapetalae</taxon>
        <taxon>asterids</taxon>
        <taxon>Cornales</taxon>
        <taxon>Nyssaceae</taxon>
        <taxon>Nyssa</taxon>
    </lineage>
</organism>
<evidence type="ECO:0000313" key="2">
    <source>
        <dbReference type="Proteomes" id="UP000325577"/>
    </source>
</evidence>
<protein>
    <submittedName>
        <fullName evidence="1">Uncharacterized protein</fullName>
    </submittedName>
</protein>
<dbReference type="AlphaFoldDB" id="A0A5J5AJX3"/>
<reference evidence="1 2" key="1">
    <citation type="submission" date="2019-09" db="EMBL/GenBank/DDBJ databases">
        <title>A chromosome-level genome assembly of the Chinese tupelo Nyssa sinensis.</title>
        <authorList>
            <person name="Yang X."/>
            <person name="Kang M."/>
            <person name="Yang Y."/>
            <person name="Xiong H."/>
            <person name="Wang M."/>
            <person name="Zhang Z."/>
            <person name="Wang Z."/>
            <person name="Wu H."/>
            <person name="Ma T."/>
            <person name="Liu J."/>
            <person name="Xi Z."/>
        </authorList>
    </citation>
    <scope>NUCLEOTIDE SEQUENCE [LARGE SCALE GENOMIC DNA]</scope>
    <source>
        <strain evidence="1">J267</strain>
        <tissue evidence="1">Leaf</tissue>
    </source>
</reference>
<accession>A0A5J5AJX3</accession>
<dbReference type="Proteomes" id="UP000325577">
    <property type="component" value="Linkage Group LG2"/>
</dbReference>
<name>A0A5J5AJX3_9ASTE</name>
<gene>
    <name evidence="1" type="ORF">F0562_005158</name>
</gene>
<dbReference type="EMBL" id="CM018043">
    <property type="protein sequence ID" value="KAA8530449.1"/>
    <property type="molecule type" value="Genomic_DNA"/>
</dbReference>
<evidence type="ECO:0000313" key="1">
    <source>
        <dbReference type="EMBL" id="KAA8530449.1"/>
    </source>
</evidence>
<keyword evidence="2" id="KW-1185">Reference proteome</keyword>
<sequence>MLACSDEIFETSISSPSDNLDKVDEALRVMTKENKVSLLAEFSTPIVRHAKGKELKRIEKSSEPVYDESSFYSLSGRSSNYDSKDDAANRESEGFSIKKRKAELLYESHKKRKLSSPVSTSHPVQGGVGIEVEKAGGNDVGVEMVGGDDVGVEMVGVDFEKVGGDYVGGETVGVDFEKVGGDYVGGETIGLMLKN</sequence>
<proteinExistence type="predicted"/>